<dbReference type="SUPFAM" id="SSF51445">
    <property type="entry name" value="(Trans)glycosidases"/>
    <property type="match status" value="1"/>
</dbReference>
<dbReference type="InterPro" id="IPR001223">
    <property type="entry name" value="Glyco_hydro18_cat"/>
</dbReference>
<dbReference type="CDD" id="cd10962">
    <property type="entry name" value="CE4_GT2-like"/>
    <property type="match status" value="1"/>
</dbReference>
<dbReference type="PROSITE" id="PS51910">
    <property type="entry name" value="GH18_2"/>
    <property type="match status" value="1"/>
</dbReference>
<dbReference type="GO" id="GO:0008061">
    <property type="term" value="F:chitin binding"/>
    <property type="evidence" value="ECO:0007669"/>
    <property type="project" value="InterPro"/>
</dbReference>
<dbReference type="HOGENOM" id="CLU_009182_0_0_0"/>
<feature type="transmembrane region" description="Helical" evidence="4">
    <location>
        <begin position="1045"/>
        <end position="1065"/>
    </location>
</feature>
<dbReference type="InterPro" id="IPR002509">
    <property type="entry name" value="NODB_dom"/>
</dbReference>
<evidence type="ECO:0000259" key="5">
    <source>
        <dbReference type="PROSITE" id="PS51677"/>
    </source>
</evidence>
<dbReference type="CDD" id="cd06423">
    <property type="entry name" value="CESA_like"/>
    <property type="match status" value="1"/>
</dbReference>
<dbReference type="InterPro" id="IPR017853">
    <property type="entry name" value="GH"/>
</dbReference>
<dbReference type="InterPro" id="IPR029070">
    <property type="entry name" value="Chitinase_insertion_sf"/>
</dbReference>
<feature type="transmembrane region" description="Helical" evidence="4">
    <location>
        <begin position="989"/>
        <end position="1010"/>
    </location>
</feature>
<dbReference type="PANTHER" id="PTHR43630">
    <property type="entry name" value="POLY-BETA-1,6-N-ACETYL-D-GLUCOSAMINE SYNTHASE"/>
    <property type="match status" value="1"/>
</dbReference>
<dbReference type="Gene3D" id="3.20.20.80">
    <property type="entry name" value="Glycosidases"/>
    <property type="match status" value="1"/>
</dbReference>
<evidence type="ECO:0000256" key="2">
    <source>
        <dbReference type="ARBA" id="ARBA00022676"/>
    </source>
</evidence>
<feature type="domain" description="GH18" evidence="6">
    <location>
        <begin position="102"/>
        <end position="412"/>
    </location>
</feature>
<name>C1ACV5_GEMAT</name>
<dbReference type="InterPro" id="IPR011330">
    <property type="entry name" value="Glyco_hydro/deAcase_b/a-brl"/>
</dbReference>
<dbReference type="Pfam" id="PF01522">
    <property type="entry name" value="Polysacc_deac_1"/>
    <property type="match status" value="1"/>
</dbReference>
<dbReference type="GO" id="GO:0005975">
    <property type="term" value="P:carbohydrate metabolic process"/>
    <property type="evidence" value="ECO:0007669"/>
    <property type="project" value="InterPro"/>
</dbReference>
<dbReference type="CAZy" id="GT2">
    <property type="family name" value="Glycosyltransferase Family 2"/>
</dbReference>
<organism evidence="7 8">
    <name type="scientific">Gemmatimonas aurantiaca (strain DSM 14586 / JCM 11422 / NBRC 100505 / T-27)</name>
    <dbReference type="NCBI Taxonomy" id="379066"/>
    <lineage>
        <taxon>Bacteria</taxon>
        <taxon>Pseudomonadati</taxon>
        <taxon>Gemmatimonadota</taxon>
        <taxon>Gemmatimonadia</taxon>
        <taxon>Gemmatimonadales</taxon>
        <taxon>Gemmatimonadaceae</taxon>
        <taxon>Gemmatimonas</taxon>
    </lineage>
</organism>
<dbReference type="SUPFAM" id="SSF88713">
    <property type="entry name" value="Glycoside hydrolase/deacetylase"/>
    <property type="match status" value="1"/>
</dbReference>
<feature type="domain" description="NodB homology" evidence="5">
    <location>
        <begin position="478"/>
        <end position="667"/>
    </location>
</feature>
<dbReference type="EMBL" id="AP009153">
    <property type="protein sequence ID" value="BAH40332.1"/>
    <property type="molecule type" value="Genomic_DNA"/>
</dbReference>
<dbReference type="Pfam" id="PF13641">
    <property type="entry name" value="Glyco_tranf_2_3"/>
    <property type="match status" value="1"/>
</dbReference>
<dbReference type="Gene3D" id="3.10.50.10">
    <property type="match status" value="1"/>
</dbReference>
<dbReference type="GO" id="GO:0016810">
    <property type="term" value="F:hydrolase activity, acting on carbon-nitrogen (but not peptide) bonds"/>
    <property type="evidence" value="ECO:0007669"/>
    <property type="project" value="InterPro"/>
</dbReference>
<dbReference type="Proteomes" id="UP000002209">
    <property type="component" value="Chromosome"/>
</dbReference>
<dbReference type="Gene3D" id="3.20.20.370">
    <property type="entry name" value="Glycoside hydrolase/deacetylase"/>
    <property type="match status" value="1"/>
</dbReference>
<dbReference type="InterPro" id="IPR029044">
    <property type="entry name" value="Nucleotide-diphossugar_trans"/>
</dbReference>
<keyword evidence="4" id="KW-1133">Transmembrane helix</keyword>
<comment type="similarity">
    <text evidence="1">Belongs to the glycosyltransferase 2 family.</text>
</comment>
<dbReference type="SUPFAM" id="SSF53448">
    <property type="entry name" value="Nucleotide-diphospho-sugar transferases"/>
    <property type="match status" value="1"/>
</dbReference>
<gene>
    <name evidence="7" type="ordered locus">GAU_3290</name>
</gene>
<dbReference type="eggNOG" id="COG3858">
    <property type="taxonomic scope" value="Bacteria"/>
</dbReference>
<proteinExistence type="inferred from homology"/>
<keyword evidence="2" id="KW-0328">Glycosyltransferase</keyword>
<dbReference type="eggNOG" id="COG0726">
    <property type="taxonomic scope" value="Bacteria"/>
</dbReference>
<dbReference type="eggNOG" id="COG1215">
    <property type="taxonomic scope" value="Bacteria"/>
</dbReference>
<protein>
    <submittedName>
        <fullName evidence="7">Putative glycosyl transferase/polysaccharide deacetylase</fullName>
    </submittedName>
</protein>
<evidence type="ECO:0000256" key="3">
    <source>
        <dbReference type="ARBA" id="ARBA00022679"/>
    </source>
</evidence>
<dbReference type="CAZy" id="GH18">
    <property type="family name" value="Glycoside Hydrolase Family 18"/>
</dbReference>
<dbReference type="AlphaFoldDB" id="C1ACV5"/>
<dbReference type="STRING" id="379066.GAU_3290"/>
<reference evidence="8" key="1">
    <citation type="submission" date="2006-03" db="EMBL/GenBank/DDBJ databases">
        <title>Complete genome sequence of Gemmatimonas aurantiaca T-27 that represents a novel phylum Gemmatimonadetes.</title>
        <authorList>
            <person name="Takasaki K."/>
            <person name="Ichikawa N."/>
            <person name="Miura H."/>
            <person name="Matsushita S."/>
            <person name="Watanabe Y."/>
            <person name="Oguchi A."/>
            <person name="Ankai A."/>
            <person name="Yashiro I."/>
            <person name="Takahashi M."/>
            <person name="Terui Y."/>
            <person name="Fukui S."/>
            <person name="Yokoyama H."/>
            <person name="Tanikawa S."/>
            <person name="Hanada S."/>
            <person name="Kamagata Y."/>
            <person name="Fujita N."/>
        </authorList>
    </citation>
    <scope>NUCLEOTIDE SEQUENCE [LARGE SCALE GENOMIC DNA]</scope>
    <source>
        <strain evidence="8">T-27 / DSM 14586 / JCM 11422 / NBRC 100505</strain>
    </source>
</reference>
<evidence type="ECO:0000259" key="6">
    <source>
        <dbReference type="PROSITE" id="PS51910"/>
    </source>
</evidence>
<accession>C1ACV5</accession>
<evidence type="ECO:0000313" key="7">
    <source>
        <dbReference type="EMBL" id="BAH40332.1"/>
    </source>
</evidence>
<dbReference type="GO" id="GO:0016757">
    <property type="term" value="F:glycosyltransferase activity"/>
    <property type="evidence" value="ECO:0007669"/>
    <property type="project" value="UniProtKB-KW"/>
</dbReference>
<dbReference type="InterPro" id="IPR011583">
    <property type="entry name" value="Chitinase_II/V-like_cat"/>
</dbReference>
<dbReference type="PROSITE" id="PS51677">
    <property type="entry name" value="NODB"/>
    <property type="match status" value="1"/>
</dbReference>
<keyword evidence="4" id="KW-0472">Membrane</keyword>
<feature type="transmembrane region" description="Helical" evidence="4">
    <location>
        <begin position="708"/>
        <end position="733"/>
    </location>
</feature>
<dbReference type="KEGG" id="gau:GAU_3290"/>
<dbReference type="SMART" id="SM00636">
    <property type="entry name" value="Glyco_18"/>
    <property type="match status" value="1"/>
</dbReference>
<sequence length="1123" mass="119836">MRVPILGTMAIRPVFHDPSGRRGRIVRALLGSAAIAVVVLGGTFAVRVLRPPVVRPLPINTAAEADMHAPDASRGPAPLTTRKARPLPLPRHAAGAAIIADPIVAAFAVQWDAGSRAALERVGDRLDWVIVEAAFLGRGKPGEITVTLDDDLLASANKSGARVHLMLTNFGASGFDSSLVSSVVAYDDRRAAAIATLARLVEQKQLGGVTVDFELVPIAAHPQVLTFIRELRAALAPLGAVVSAAVPVGEGDGYPLRAYGETVDYLIPMLYDEHGSVDVAGPVAGSAWFAQRLDAVLDAVPASKIIAGLGQYGYHWRSDRPDVAASISVSEAMALSRAATTGPLFDAATRNPMAQWRDANGIAHSVWYLDAATAWNQVNVSLRSGAAGAAFWRLGSEDATIWRMLDRRGVVGTPDSLLLLPNDGVSVLVGDGEVLAVEGHTGTGERTLAVDRAGYIEQETIRTAPGGYLVSRGGHHARRIALTFDDGPDPDWTGPILDTLASRKALASFFVVGRQVQRLPELTRRIAEEGHEIGNHSWSHADMAGLGNSAIRMELAATGRVIEAVTGKRPLLFRPPYIGDARPSSEQRLRPMAVANELGYRVVGLEVDTKDWFETDPGRVVANALRDVRRNNGRVILLHDAGGDRSSTLAAIGPLIDSLRASGFELTTVAGLLDAAPQAGLQAAPTNEAPQRAMNVAAMFMATFFERAVAAAFFAALVLGVIRLLLIGTLATVQRFSKRYARRAADAEWLPRVSVLVPAYNEGRVIGRTVQSVLSQAYPDLEVVVVDDGSSDDTHDAASHATDDARLHVVRQTNAGKAAALNTGIAMATGEVIVVIDADTILAPDAIRHLVRPLADARVGAVAGNAKVGNRINLLTRWQAVEYVTSQNLDRRAFVMLNCITVVPGAIGAWRRSAVLDAGGFRTDTLAEDQDLTLTLLRGGHKVALAEQAVALTEAPETFGALLKQRFRWSFGTLQCAWKHRGALMRRDAGALGMVGLPNIWLFQLLFPLLAPAADVALLASLARLLLEAPALGVHAAWAHAEPVFLLYALFLLIDTFTAVLGVAFEKGEPLSQALLVPLQRVAYRQVLYVALLKAMRAAVKGWAPGWGKLERTGRVQALPQKA</sequence>
<keyword evidence="3 7" id="KW-0808">Transferase</keyword>
<keyword evidence="8" id="KW-1185">Reference proteome</keyword>
<dbReference type="Gene3D" id="3.90.550.10">
    <property type="entry name" value="Spore Coat Polysaccharide Biosynthesis Protein SpsA, Chain A"/>
    <property type="match status" value="1"/>
</dbReference>
<evidence type="ECO:0000256" key="1">
    <source>
        <dbReference type="ARBA" id="ARBA00006739"/>
    </source>
</evidence>
<evidence type="ECO:0000256" key="4">
    <source>
        <dbReference type="SAM" id="Phobius"/>
    </source>
</evidence>
<dbReference type="PANTHER" id="PTHR43630:SF1">
    <property type="entry name" value="POLY-BETA-1,6-N-ACETYL-D-GLUCOSAMINE SYNTHASE"/>
    <property type="match status" value="1"/>
</dbReference>
<dbReference type="Pfam" id="PF00704">
    <property type="entry name" value="Glyco_hydro_18"/>
    <property type="match status" value="1"/>
</dbReference>
<evidence type="ECO:0000313" key="8">
    <source>
        <dbReference type="Proteomes" id="UP000002209"/>
    </source>
</evidence>
<keyword evidence="4" id="KW-0812">Transmembrane</keyword>